<dbReference type="Gene3D" id="3.40.50.300">
    <property type="entry name" value="P-loop containing nucleotide triphosphate hydrolases"/>
    <property type="match status" value="1"/>
</dbReference>
<keyword evidence="4" id="KW-0547">Nucleotide-binding</keyword>
<dbReference type="Proteomes" id="UP000288216">
    <property type="component" value="Unassembled WGS sequence"/>
</dbReference>
<dbReference type="STRING" id="75743.A0A401PUW7"/>
<reference evidence="11 12" key="1">
    <citation type="journal article" date="2018" name="Nat. Ecol. Evol.">
        <title>Shark genomes provide insights into elasmobranch evolution and the origin of vertebrates.</title>
        <authorList>
            <person name="Hara Y"/>
            <person name="Yamaguchi K"/>
            <person name="Onimaru K"/>
            <person name="Kadota M"/>
            <person name="Koyanagi M"/>
            <person name="Keeley SD"/>
            <person name="Tatsumi K"/>
            <person name="Tanaka K"/>
            <person name="Motone F"/>
            <person name="Kageyama Y"/>
            <person name="Nozu R"/>
            <person name="Adachi N"/>
            <person name="Nishimura O"/>
            <person name="Nakagawa R"/>
            <person name="Tanegashima C"/>
            <person name="Kiyatake I"/>
            <person name="Matsumoto R"/>
            <person name="Murakumo K"/>
            <person name="Nishida K"/>
            <person name="Terakita A"/>
            <person name="Kuratani S"/>
            <person name="Sato K"/>
            <person name="Hyodo S Kuraku.S."/>
        </authorList>
    </citation>
    <scope>NUCLEOTIDE SEQUENCE [LARGE SCALE GENOMIC DNA]</scope>
</reference>
<keyword evidence="5" id="KW-0067">ATP-binding</keyword>
<feature type="domain" description="ABC transporter" evidence="10">
    <location>
        <begin position="1"/>
        <end position="197"/>
    </location>
</feature>
<proteinExistence type="predicted"/>
<evidence type="ECO:0000313" key="12">
    <source>
        <dbReference type="Proteomes" id="UP000288216"/>
    </source>
</evidence>
<dbReference type="OMA" id="LMIGCTI"/>
<dbReference type="OrthoDB" id="8890158at2759"/>
<dbReference type="AlphaFoldDB" id="A0A401PUW7"/>
<keyword evidence="2" id="KW-0813">Transport</keyword>
<name>A0A401PUW7_SCYTO</name>
<dbReference type="GO" id="GO:0042626">
    <property type="term" value="F:ATPase-coupled transmembrane transporter activity"/>
    <property type="evidence" value="ECO:0007669"/>
    <property type="project" value="TreeGrafter"/>
</dbReference>
<dbReference type="InterPro" id="IPR017871">
    <property type="entry name" value="ABC_transporter-like_CS"/>
</dbReference>
<protein>
    <recommendedName>
        <fullName evidence="10">ABC transporter domain-containing protein</fullName>
    </recommendedName>
</protein>
<evidence type="ECO:0000313" key="11">
    <source>
        <dbReference type="EMBL" id="GCB76940.1"/>
    </source>
</evidence>
<feature type="compositionally biased region" description="Polar residues" evidence="8">
    <location>
        <begin position="167"/>
        <end position="189"/>
    </location>
</feature>
<evidence type="ECO:0000256" key="6">
    <source>
        <dbReference type="ARBA" id="ARBA00022989"/>
    </source>
</evidence>
<evidence type="ECO:0000256" key="8">
    <source>
        <dbReference type="SAM" id="MobiDB-lite"/>
    </source>
</evidence>
<dbReference type="FunFam" id="3.40.50.300:FF:000997">
    <property type="entry name" value="Multidrug resistance-associated protein 1"/>
    <property type="match status" value="1"/>
</dbReference>
<dbReference type="EMBL" id="BFAA01011476">
    <property type="protein sequence ID" value="GCB76940.1"/>
    <property type="molecule type" value="Genomic_DNA"/>
</dbReference>
<organism evidence="11 12">
    <name type="scientific">Scyliorhinus torazame</name>
    <name type="common">Cloudy catshark</name>
    <name type="synonym">Catulus torazame</name>
    <dbReference type="NCBI Taxonomy" id="75743"/>
    <lineage>
        <taxon>Eukaryota</taxon>
        <taxon>Metazoa</taxon>
        <taxon>Chordata</taxon>
        <taxon>Craniata</taxon>
        <taxon>Vertebrata</taxon>
        <taxon>Chondrichthyes</taxon>
        <taxon>Elasmobranchii</taxon>
        <taxon>Galeomorphii</taxon>
        <taxon>Galeoidea</taxon>
        <taxon>Carcharhiniformes</taxon>
        <taxon>Scyliorhinidae</taxon>
        <taxon>Scyliorhinus</taxon>
    </lineage>
</organism>
<dbReference type="GO" id="GO:0016020">
    <property type="term" value="C:membrane"/>
    <property type="evidence" value="ECO:0007669"/>
    <property type="project" value="UniProtKB-SubCell"/>
</dbReference>
<keyword evidence="12" id="KW-1185">Reference proteome</keyword>
<evidence type="ECO:0000256" key="9">
    <source>
        <dbReference type="SAM" id="Phobius"/>
    </source>
</evidence>
<dbReference type="PANTHER" id="PTHR24223:SF10">
    <property type="entry name" value="ATP-BINDING CASSETTE SUB-FAMILY C MEMBER 12"/>
    <property type="match status" value="1"/>
</dbReference>
<dbReference type="GO" id="GO:0005524">
    <property type="term" value="F:ATP binding"/>
    <property type="evidence" value="ECO:0007669"/>
    <property type="project" value="UniProtKB-KW"/>
</dbReference>
<dbReference type="CDD" id="cd03250">
    <property type="entry name" value="ABCC_MRP_domain1"/>
    <property type="match status" value="1"/>
</dbReference>
<evidence type="ECO:0000256" key="4">
    <source>
        <dbReference type="ARBA" id="ARBA00022741"/>
    </source>
</evidence>
<comment type="subcellular location">
    <subcellularLocation>
        <location evidence="1">Membrane</location>
        <topology evidence="1">Multi-pass membrane protein</topology>
    </subcellularLocation>
</comment>
<evidence type="ECO:0000259" key="10">
    <source>
        <dbReference type="PROSITE" id="PS50893"/>
    </source>
</evidence>
<dbReference type="SMART" id="SM00382">
    <property type="entry name" value="AAA"/>
    <property type="match status" value="1"/>
</dbReference>
<dbReference type="InterPro" id="IPR003593">
    <property type="entry name" value="AAA+_ATPase"/>
</dbReference>
<comment type="caution">
    <text evidence="11">The sequence shown here is derived from an EMBL/GenBank/DDBJ whole genome shotgun (WGS) entry which is preliminary data.</text>
</comment>
<dbReference type="Pfam" id="PF00005">
    <property type="entry name" value="ABC_tran"/>
    <property type="match status" value="1"/>
</dbReference>
<dbReference type="SUPFAM" id="SSF52540">
    <property type="entry name" value="P-loop containing nucleoside triphosphate hydrolases"/>
    <property type="match status" value="1"/>
</dbReference>
<evidence type="ECO:0000256" key="3">
    <source>
        <dbReference type="ARBA" id="ARBA00022692"/>
    </source>
</evidence>
<feature type="region of interest" description="Disordered" evidence="8">
    <location>
        <begin position="162"/>
        <end position="190"/>
    </location>
</feature>
<dbReference type="PANTHER" id="PTHR24223">
    <property type="entry name" value="ATP-BINDING CASSETTE SUB-FAMILY C"/>
    <property type="match status" value="1"/>
</dbReference>
<dbReference type="PROSITE" id="PS00211">
    <property type="entry name" value="ABC_TRANSPORTER_1"/>
    <property type="match status" value="1"/>
</dbReference>
<feature type="non-terminal residue" evidence="11">
    <location>
        <position position="1"/>
    </location>
</feature>
<keyword evidence="6 9" id="KW-1133">Transmembrane helix</keyword>
<accession>A0A401PUW7</accession>
<keyword evidence="3 9" id="KW-0812">Transmembrane</keyword>
<evidence type="ECO:0000256" key="2">
    <source>
        <dbReference type="ARBA" id="ARBA00022448"/>
    </source>
</evidence>
<dbReference type="InterPro" id="IPR003439">
    <property type="entry name" value="ABC_transporter-like_ATP-bd"/>
</dbReference>
<feature type="transmembrane region" description="Helical" evidence="9">
    <location>
        <begin position="253"/>
        <end position="276"/>
    </location>
</feature>
<evidence type="ECO:0000256" key="7">
    <source>
        <dbReference type="ARBA" id="ARBA00023136"/>
    </source>
</evidence>
<dbReference type="InterPro" id="IPR027417">
    <property type="entry name" value="P-loop_NTPase"/>
</dbReference>
<dbReference type="GO" id="GO:0016887">
    <property type="term" value="F:ATP hydrolysis activity"/>
    <property type="evidence" value="ECO:0007669"/>
    <property type="project" value="InterPro"/>
</dbReference>
<gene>
    <name evidence="11" type="ORF">scyTo_0017522</name>
</gene>
<evidence type="ECO:0000256" key="5">
    <source>
        <dbReference type="ARBA" id="ARBA00022840"/>
    </source>
</evidence>
<dbReference type="InterPro" id="IPR050173">
    <property type="entry name" value="ABC_transporter_C-like"/>
</dbReference>
<keyword evidence="7 9" id="KW-0472">Membrane</keyword>
<sequence>GSLLGVCGNVGSGKSSLISALLGQMNLQKGVVAANGSFAFVSQQAWIFHGTVRENVLFGKVYDEGRYKNVLEACCLLQDLAILPFGDLTEIGDRGLNLSGGQKQRISIARAVYSDQDIYLLDDPLSAVDAHVGKHIFEQCVKKILRGKTVILVTHQLQCSREKKQIPPSSDTGKLDGTSPSSTWLNGSDNAAFDMTDETNDSTEGNTKNAKAMQLDGNHEKAQHEQLTKDEVNKSDSTSGKIFHYYFKAGGGYMLFLFVLFLFILMIGCTIFNGWWLGYWIQQGAGVSSPDTTNARSHL</sequence>
<evidence type="ECO:0000256" key="1">
    <source>
        <dbReference type="ARBA" id="ARBA00004141"/>
    </source>
</evidence>
<dbReference type="PROSITE" id="PS50893">
    <property type="entry name" value="ABC_TRANSPORTER_2"/>
    <property type="match status" value="1"/>
</dbReference>